<feature type="domain" description="Doubled CXXCH motif" evidence="2">
    <location>
        <begin position="77"/>
        <end position="112"/>
    </location>
</feature>
<dbReference type="Pfam" id="PF09699">
    <property type="entry name" value="Paired_CXXCH_1"/>
    <property type="match status" value="2"/>
</dbReference>
<dbReference type="InterPro" id="IPR036280">
    <property type="entry name" value="Multihaem_cyt_sf"/>
</dbReference>
<accession>A0A5A9XI44</accession>
<proteinExistence type="predicted"/>
<dbReference type="SUPFAM" id="SSF48695">
    <property type="entry name" value="Multiheme cytochromes"/>
    <property type="match status" value="1"/>
</dbReference>
<dbReference type="PROSITE" id="PS51257">
    <property type="entry name" value="PROKAR_LIPOPROTEIN"/>
    <property type="match status" value="1"/>
</dbReference>
<dbReference type="EMBL" id="SRSD01000006">
    <property type="protein sequence ID" value="KAA0891331.1"/>
    <property type="molecule type" value="Genomic_DNA"/>
</dbReference>
<dbReference type="NCBIfam" id="TIGR01905">
    <property type="entry name" value="paired_CXXCH_1"/>
    <property type="match status" value="1"/>
</dbReference>
<feature type="region of interest" description="Disordered" evidence="1">
    <location>
        <begin position="60"/>
        <end position="81"/>
    </location>
</feature>
<gene>
    <name evidence="3" type="ORF">ET418_11140</name>
</gene>
<organism evidence="3 4">
    <name type="scientific">Oryzomonas rubra</name>
    <dbReference type="NCBI Taxonomy" id="2509454"/>
    <lineage>
        <taxon>Bacteria</taxon>
        <taxon>Pseudomonadati</taxon>
        <taxon>Thermodesulfobacteriota</taxon>
        <taxon>Desulfuromonadia</taxon>
        <taxon>Geobacterales</taxon>
        <taxon>Geobacteraceae</taxon>
        <taxon>Oryzomonas</taxon>
    </lineage>
</organism>
<evidence type="ECO:0000256" key="1">
    <source>
        <dbReference type="SAM" id="MobiDB-lite"/>
    </source>
</evidence>
<dbReference type="Proteomes" id="UP000324298">
    <property type="component" value="Unassembled WGS sequence"/>
</dbReference>
<sequence length="190" mass="20850">MGKLLCHIVVAICCAGMLTGCDPLARHKVVSTIFDGVPSMPEPQQFCQEYHEVKLAEEREAAAAQQRKNSATSDSRHEPYDQKRCNDCHDKTKEGGLIRPPNELCFMCHPDLTKGAFTHGPAAVGDCLACHVPHSSAYGPLLKVKAEDVCVTCHREKRQAKSMHDNVAAKGMICINCHNPHSGNAPYFLK</sequence>
<evidence type="ECO:0000259" key="2">
    <source>
        <dbReference type="Pfam" id="PF09699"/>
    </source>
</evidence>
<evidence type="ECO:0000313" key="3">
    <source>
        <dbReference type="EMBL" id="KAA0891331.1"/>
    </source>
</evidence>
<evidence type="ECO:0000313" key="4">
    <source>
        <dbReference type="Proteomes" id="UP000324298"/>
    </source>
</evidence>
<dbReference type="RefSeq" id="WP_149307694.1">
    <property type="nucleotide sequence ID" value="NZ_SRSD01000006.1"/>
</dbReference>
<protein>
    <submittedName>
        <fullName evidence="3">Cytochrome C</fullName>
    </submittedName>
</protein>
<comment type="caution">
    <text evidence="3">The sequence shown here is derived from an EMBL/GenBank/DDBJ whole genome shotgun (WGS) entry which is preliminary data.</text>
</comment>
<reference evidence="3 4" key="1">
    <citation type="submission" date="2019-04" db="EMBL/GenBank/DDBJ databases">
        <title>Geobacter ruber sp. nov., ferric-reducing bacteria isolated from paddy soil.</title>
        <authorList>
            <person name="Xu Z."/>
            <person name="Masuda Y."/>
            <person name="Itoh H."/>
            <person name="Senoo K."/>
        </authorList>
    </citation>
    <scope>NUCLEOTIDE SEQUENCE [LARGE SCALE GENOMIC DNA]</scope>
    <source>
        <strain evidence="3 4">Red88</strain>
    </source>
</reference>
<dbReference type="AlphaFoldDB" id="A0A5A9XI44"/>
<dbReference type="OrthoDB" id="9783375at2"/>
<dbReference type="InterPro" id="IPR010177">
    <property type="entry name" value="Paired_CXXCH_1"/>
</dbReference>
<name>A0A5A9XI44_9BACT</name>
<feature type="domain" description="Doubled CXXCH motif" evidence="2">
    <location>
        <begin position="119"/>
        <end position="158"/>
    </location>
</feature>
<dbReference type="Gene3D" id="3.90.10.10">
    <property type="entry name" value="Cytochrome C3"/>
    <property type="match status" value="1"/>
</dbReference>
<keyword evidence="4" id="KW-1185">Reference proteome</keyword>